<reference evidence="2" key="2">
    <citation type="journal article" date="2021" name="Microbiome">
        <title>Successional dynamics and alternative stable states in a saline activated sludge microbial community over 9 years.</title>
        <authorList>
            <person name="Wang Y."/>
            <person name="Ye J."/>
            <person name="Ju F."/>
            <person name="Liu L."/>
            <person name="Boyd J.A."/>
            <person name="Deng Y."/>
            <person name="Parks D.H."/>
            <person name="Jiang X."/>
            <person name="Yin X."/>
            <person name="Woodcroft B.J."/>
            <person name="Tyson G.W."/>
            <person name="Hugenholtz P."/>
            <person name="Polz M.F."/>
            <person name="Zhang T."/>
        </authorList>
    </citation>
    <scope>NUCLEOTIDE SEQUENCE</scope>
    <source>
        <strain evidence="2">HKST-UBA01</strain>
    </source>
</reference>
<dbReference type="Pfam" id="PF01170">
    <property type="entry name" value="UPF0020"/>
    <property type="match status" value="1"/>
</dbReference>
<keyword evidence="2" id="KW-0808">Transferase</keyword>
<gene>
    <name evidence="2" type="ORF">KC571_03250</name>
</gene>
<dbReference type="PANTHER" id="PTHR14911:SF13">
    <property type="entry name" value="TRNA (GUANINE(6)-N2)-METHYLTRANSFERASE THUMP3"/>
    <property type="match status" value="1"/>
</dbReference>
<proteinExistence type="predicted"/>
<dbReference type="Gene3D" id="3.40.50.150">
    <property type="entry name" value="Vaccinia Virus protein VP39"/>
    <property type="match status" value="1"/>
</dbReference>
<feature type="domain" description="Ribosomal RNA large subunit methyltransferase K/L-like methyltransferase" evidence="1">
    <location>
        <begin position="94"/>
        <end position="246"/>
    </location>
</feature>
<sequence length="273" mass="31361">ITNKRLERGLYFHKLIHPKQGKHKTKYRAISQSQAKFSYRRVDAQLAVEKGINIRYQQKWQRVDDHAEVELWIHLEKRSAHVGLRLSDKNMRHRMYKKDHLKASLRPTIAYCMAWLSEIDPDDVFLDPFCGAGTIIIERAQAGAYTQLYASDISDEAITNTQNNLNGRYQPVTVRLEDATKLSHQTSTIHKIVSNLPFGKQISTEEQLKDLYPKALKEMERILTNNGKIVLLIHDLNLLRNAVNSTNTLTCDTIYSDIKVLGESAHIAVITKK</sequence>
<evidence type="ECO:0000313" key="3">
    <source>
        <dbReference type="Proteomes" id="UP000701698"/>
    </source>
</evidence>
<accession>A0A955LIE6</accession>
<dbReference type="Proteomes" id="UP000701698">
    <property type="component" value="Unassembled WGS sequence"/>
</dbReference>
<dbReference type="SUPFAM" id="SSF53335">
    <property type="entry name" value="S-adenosyl-L-methionine-dependent methyltransferases"/>
    <property type="match status" value="1"/>
</dbReference>
<protein>
    <submittedName>
        <fullName evidence="2">Methyltransferase domain-containing protein</fullName>
    </submittedName>
</protein>
<dbReference type="AlphaFoldDB" id="A0A955LIE6"/>
<comment type="caution">
    <text evidence="2">The sequence shown here is derived from an EMBL/GenBank/DDBJ whole genome shotgun (WGS) entry which is preliminary data.</text>
</comment>
<name>A0A955LIE6_UNCKA</name>
<dbReference type="InterPro" id="IPR000241">
    <property type="entry name" value="RlmKL-like_Mtase"/>
</dbReference>
<organism evidence="2 3">
    <name type="scientific">candidate division WWE3 bacterium</name>
    <dbReference type="NCBI Taxonomy" id="2053526"/>
    <lineage>
        <taxon>Bacteria</taxon>
        <taxon>Katanobacteria</taxon>
    </lineage>
</organism>
<dbReference type="CDD" id="cd02440">
    <property type="entry name" value="AdoMet_MTases"/>
    <property type="match status" value="1"/>
</dbReference>
<dbReference type="EMBL" id="JAGQKX010000084">
    <property type="protein sequence ID" value="MCA9390396.1"/>
    <property type="molecule type" value="Genomic_DNA"/>
</dbReference>
<reference evidence="2" key="1">
    <citation type="submission" date="2020-04" db="EMBL/GenBank/DDBJ databases">
        <authorList>
            <person name="Zhang T."/>
        </authorList>
    </citation>
    <scope>NUCLEOTIDE SEQUENCE</scope>
    <source>
        <strain evidence="2">HKST-UBA01</strain>
    </source>
</reference>
<dbReference type="PANTHER" id="PTHR14911">
    <property type="entry name" value="THUMP DOMAIN-CONTAINING"/>
    <property type="match status" value="1"/>
</dbReference>
<dbReference type="GO" id="GO:0016423">
    <property type="term" value="F:tRNA (guanine) methyltransferase activity"/>
    <property type="evidence" value="ECO:0007669"/>
    <property type="project" value="TreeGrafter"/>
</dbReference>
<evidence type="ECO:0000313" key="2">
    <source>
        <dbReference type="EMBL" id="MCA9390396.1"/>
    </source>
</evidence>
<evidence type="ECO:0000259" key="1">
    <source>
        <dbReference type="Pfam" id="PF01170"/>
    </source>
</evidence>
<keyword evidence="2" id="KW-0489">Methyltransferase</keyword>
<dbReference type="InterPro" id="IPR029063">
    <property type="entry name" value="SAM-dependent_MTases_sf"/>
</dbReference>
<dbReference type="GO" id="GO:0030488">
    <property type="term" value="P:tRNA methylation"/>
    <property type="evidence" value="ECO:0007669"/>
    <property type="project" value="TreeGrafter"/>
</dbReference>
<feature type="non-terminal residue" evidence="2">
    <location>
        <position position="1"/>
    </location>
</feature>